<protein>
    <submittedName>
        <fullName evidence="2">Uncharacterized protein</fullName>
    </submittedName>
</protein>
<evidence type="ECO:0000313" key="2">
    <source>
        <dbReference type="EMBL" id="KAL1607160.1"/>
    </source>
</evidence>
<feature type="compositionally biased region" description="Acidic residues" evidence="1">
    <location>
        <begin position="405"/>
        <end position="419"/>
    </location>
</feature>
<feature type="compositionally biased region" description="Polar residues" evidence="1">
    <location>
        <begin position="626"/>
        <end position="637"/>
    </location>
</feature>
<organism evidence="2 3">
    <name type="scientific">Nothophoma quercina</name>
    <dbReference type="NCBI Taxonomy" id="749835"/>
    <lineage>
        <taxon>Eukaryota</taxon>
        <taxon>Fungi</taxon>
        <taxon>Dikarya</taxon>
        <taxon>Ascomycota</taxon>
        <taxon>Pezizomycotina</taxon>
        <taxon>Dothideomycetes</taxon>
        <taxon>Pleosporomycetidae</taxon>
        <taxon>Pleosporales</taxon>
        <taxon>Pleosporineae</taxon>
        <taxon>Didymellaceae</taxon>
        <taxon>Nothophoma</taxon>
    </lineage>
</organism>
<reference evidence="2 3" key="1">
    <citation type="submission" date="2024-02" db="EMBL/GenBank/DDBJ databases">
        <title>De novo assembly and annotation of 12 fungi associated with fruit tree decline syndrome in Ontario, Canada.</title>
        <authorList>
            <person name="Sulman M."/>
            <person name="Ellouze W."/>
            <person name="Ilyukhin E."/>
        </authorList>
    </citation>
    <scope>NUCLEOTIDE SEQUENCE [LARGE SCALE GENOMIC DNA]</scope>
    <source>
        <strain evidence="2 3">M97-236</strain>
    </source>
</reference>
<evidence type="ECO:0000313" key="3">
    <source>
        <dbReference type="Proteomes" id="UP001521222"/>
    </source>
</evidence>
<feature type="compositionally biased region" description="Polar residues" evidence="1">
    <location>
        <begin position="32"/>
        <end position="43"/>
    </location>
</feature>
<sequence length="760" mass="82849">MAHVANPRTVSGELGGKQPQNHKLVPDATAQPRYSTQRTTSADTAPKSLHSTEGRGDGQEADEDATDADEEDDSATIQDDDETDDDIPLSYRGRGKGKGKGKGPAIHIEPVDDDETDKDDDEISSVGTGLIPSKHPVNQLLMQNKKRTFSNLSSTSLLFGDDTTDQEVFPRRKMARKLSNMGTKKPILTYQESETNEHAIDSDDEDYSGVNLVPDDDDIDLETMEQQEENFIAQEQEQQATALLNQINQMRDARRLSLESSASDDIFDVTAPLTESYMTGLADIGFAPFWEPEAVPASPDPAAKRKYSDSSTKRVRFDDEVQVSEESESESSEIDDSVFPDLFLEQDQLPPILTKLLEAENDYDNSDVGSPMSDASFWDFNHDEGRITQADDSDDESSAGSSGYETDEGDTTDEEDFGAESDAPPQTPLQRKSVLQQPQSAPGSRAGTPKPFARSNRPTGRQIPPMRGVFVHKEHNAAIAITNRATKTVTFYRPRVQTIPWIPINGTHSSTSSTANNSPRASLAQFANVSDSEAEAMNNALSTDIMLTGIFGSAPGNDYFSNMDNIGPPEAFYPFVSLGSNGSMEGFDEDDFESEDYEDDLNIGDFMDFGDDSDSDLEADGEETDAPTTPGASQTIGATTAATPTDETPGNRKRTTSDVYLEHFDRRGVVTAFRNNQNRYRDVASLPSDPTARNAVSRPVRSGKSADALITPLRKRSKSNRVAKSPMAPIPQSSPLASVRKGPGSMAAPRRPPPRMGTFS</sequence>
<feature type="compositionally biased region" description="Acidic residues" evidence="1">
    <location>
        <begin position="607"/>
        <end position="625"/>
    </location>
</feature>
<dbReference type="Proteomes" id="UP001521222">
    <property type="component" value="Unassembled WGS sequence"/>
</dbReference>
<feature type="compositionally biased region" description="Polar residues" evidence="1">
    <location>
        <begin position="428"/>
        <end position="442"/>
    </location>
</feature>
<feature type="compositionally biased region" description="Acidic residues" evidence="1">
    <location>
        <begin position="320"/>
        <end position="338"/>
    </location>
</feature>
<feature type="region of interest" description="Disordered" evidence="1">
    <location>
        <begin position="295"/>
        <end position="339"/>
    </location>
</feature>
<evidence type="ECO:0000256" key="1">
    <source>
        <dbReference type="SAM" id="MobiDB-lite"/>
    </source>
</evidence>
<accession>A0ABR3RRV4</accession>
<proteinExistence type="predicted"/>
<feature type="compositionally biased region" description="Acidic residues" evidence="1">
    <location>
        <begin position="111"/>
        <end position="123"/>
    </location>
</feature>
<feature type="region of interest" description="Disordered" evidence="1">
    <location>
        <begin position="1"/>
        <end position="137"/>
    </location>
</feature>
<feature type="region of interest" description="Disordered" evidence="1">
    <location>
        <begin position="682"/>
        <end position="760"/>
    </location>
</feature>
<gene>
    <name evidence="2" type="ORF">SLS59_002864</name>
</gene>
<feature type="compositionally biased region" description="Acidic residues" evidence="1">
    <location>
        <begin position="59"/>
        <end position="87"/>
    </location>
</feature>
<feature type="region of interest" description="Disordered" evidence="1">
    <location>
        <begin position="386"/>
        <end position="465"/>
    </location>
</feature>
<name>A0ABR3RRV4_9PLEO</name>
<dbReference type="EMBL" id="JAKIXB020000007">
    <property type="protein sequence ID" value="KAL1607160.1"/>
    <property type="molecule type" value="Genomic_DNA"/>
</dbReference>
<feature type="compositionally biased region" description="Basic and acidic residues" evidence="1">
    <location>
        <begin position="302"/>
        <end position="319"/>
    </location>
</feature>
<feature type="region of interest" description="Disordered" evidence="1">
    <location>
        <begin position="607"/>
        <end position="655"/>
    </location>
</feature>
<keyword evidence="3" id="KW-1185">Reference proteome</keyword>
<comment type="caution">
    <text evidence="2">The sequence shown here is derived from an EMBL/GenBank/DDBJ whole genome shotgun (WGS) entry which is preliminary data.</text>
</comment>
<feature type="compositionally biased region" description="Pro residues" evidence="1">
    <location>
        <begin position="750"/>
        <end position="760"/>
    </location>
</feature>